<organism evidence="1 2">
    <name type="scientific">Cyanomargarita calcarea GSE-NOS-MK-12-04C</name>
    <dbReference type="NCBI Taxonomy" id="2839659"/>
    <lineage>
        <taxon>Bacteria</taxon>
        <taxon>Bacillati</taxon>
        <taxon>Cyanobacteriota</taxon>
        <taxon>Cyanophyceae</taxon>
        <taxon>Nostocales</taxon>
        <taxon>Cyanomargaritaceae</taxon>
        <taxon>Cyanomargarita</taxon>
    </lineage>
</organism>
<reference evidence="1" key="2">
    <citation type="journal article" date="2022" name="Microbiol. Resour. Announc.">
        <title>Metagenome Sequencing to Explore Phylogenomics of Terrestrial Cyanobacteria.</title>
        <authorList>
            <person name="Ward R.D."/>
            <person name="Stajich J.E."/>
            <person name="Johansen J.R."/>
            <person name="Huntemann M."/>
            <person name="Clum A."/>
            <person name="Foster B."/>
            <person name="Foster B."/>
            <person name="Roux S."/>
            <person name="Palaniappan K."/>
            <person name="Varghese N."/>
            <person name="Mukherjee S."/>
            <person name="Reddy T.B.K."/>
            <person name="Daum C."/>
            <person name="Copeland A."/>
            <person name="Chen I.A."/>
            <person name="Ivanova N.N."/>
            <person name="Kyrpides N.C."/>
            <person name="Shapiro N."/>
            <person name="Eloe-Fadrosh E.A."/>
            <person name="Pietrasiak N."/>
        </authorList>
    </citation>
    <scope>NUCLEOTIDE SEQUENCE</scope>
    <source>
        <strain evidence="1">GSE-NOS-MK-12-04C</strain>
    </source>
</reference>
<evidence type="ECO:0000313" key="1">
    <source>
        <dbReference type="EMBL" id="MBW4671210.1"/>
    </source>
</evidence>
<dbReference type="NCBIfam" id="NF038191">
    <property type="entry name" value="V_Cas12k"/>
    <property type="match status" value="1"/>
</dbReference>
<sequence length="368" mass="41768">MFRAKSRQYYRSNLGNIILPPTICVKFNGIGEHTFEIYCDSRHLHWFQRFLSDQEIKKSSKNQHSSSLFTLRSGRIGWQEGKGKGVRGSAATAVPWNLHHLTLHCAVDTRLWTDEGTKLVIEEKTEDIAKNITKAKEKGELNDKQLADIKRQKSTLAKINNPFPRPSKPLYKSQSHILVGVSLGLEKPATVAVVDVISGKVLTYRSFKQLLGDNYKLLNRQRQQKQALSHARQIAQTQAAPTNEYGDSELGQYIDRLLAKEIIAIAQKYSAGSIVLPKLDGMREQINSEIQTKAEEKCPECIEAQKNYAKQYRRSVNQWSYSRLIENIESQAAKARIALEESKQPIRGSPQDKAKELVFAAYKSRKKS</sequence>
<dbReference type="EMBL" id="JAHHGZ010000041">
    <property type="protein sequence ID" value="MBW4671210.1"/>
    <property type="molecule type" value="Genomic_DNA"/>
</dbReference>
<comment type="caution">
    <text evidence="1">The sequence shown here is derived from an EMBL/GenBank/DDBJ whole genome shotgun (WGS) entry which is preliminary data.</text>
</comment>
<evidence type="ECO:0000313" key="2">
    <source>
        <dbReference type="Proteomes" id="UP000729701"/>
    </source>
</evidence>
<protein>
    <submittedName>
        <fullName evidence="1">Type V CRISPR-associated protein Cas12k</fullName>
    </submittedName>
</protein>
<dbReference type="AlphaFoldDB" id="A0A951QSB6"/>
<reference evidence="1" key="1">
    <citation type="submission" date="2021-05" db="EMBL/GenBank/DDBJ databases">
        <authorList>
            <person name="Pietrasiak N."/>
            <person name="Ward R."/>
            <person name="Stajich J.E."/>
            <person name="Kurbessoian T."/>
        </authorList>
    </citation>
    <scope>NUCLEOTIDE SEQUENCE</scope>
    <source>
        <strain evidence="1">GSE-NOS-MK-12-04C</strain>
    </source>
</reference>
<dbReference type="Proteomes" id="UP000729701">
    <property type="component" value="Unassembled WGS sequence"/>
</dbReference>
<dbReference type="InterPro" id="IPR049868">
    <property type="entry name" value="V_Cas12k"/>
</dbReference>
<accession>A0A951QSB6</accession>
<gene>
    <name evidence="1" type="primary">cas12k</name>
    <name evidence="1" type="ORF">KME60_28250</name>
</gene>
<name>A0A951QSB6_9CYAN</name>
<proteinExistence type="predicted"/>